<feature type="region of interest" description="Disordered" evidence="1">
    <location>
        <begin position="1"/>
        <end position="29"/>
    </location>
</feature>
<dbReference type="AlphaFoldDB" id="A0A0C9TCF2"/>
<evidence type="ECO:0000313" key="3">
    <source>
        <dbReference type="Proteomes" id="UP000053647"/>
    </source>
</evidence>
<feature type="region of interest" description="Disordered" evidence="1">
    <location>
        <begin position="83"/>
        <end position="107"/>
    </location>
</feature>
<evidence type="ECO:0000256" key="1">
    <source>
        <dbReference type="SAM" id="MobiDB-lite"/>
    </source>
</evidence>
<organism evidence="2 3">
    <name type="scientific">Paxillus involutus ATCC 200175</name>
    <dbReference type="NCBI Taxonomy" id="664439"/>
    <lineage>
        <taxon>Eukaryota</taxon>
        <taxon>Fungi</taxon>
        <taxon>Dikarya</taxon>
        <taxon>Basidiomycota</taxon>
        <taxon>Agaricomycotina</taxon>
        <taxon>Agaricomycetes</taxon>
        <taxon>Agaricomycetidae</taxon>
        <taxon>Boletales</taxon>
        <taxon>Paxilineae</taxon>
        <taxon>Paxillaceae</taxon>
        <taxon>Paxillus</taxon>
    </lineage>
</organism>
<feature type="non-terminal residue" evidence="2">
    <location>
        <position position="1"/>
    </location>
</feature>
<dbReference type="Proteomes" id="UP000053647">
    <property type="component" value="Unassembled WGS sequence"/>
</dbReference>
<evidence type="ECO:0000313" key="2">
    <source>
        <dbReference type="EMBL" id="KIJ13230.1"/>
    </source>
</evidence>
<gene>
    <name evidence="2" type="ORF">PAXINDRAFT_170672</name>
</gene>
<name>A0A0C9TCF2_PAXIN</name>
<dbReference type="HOGENOM" id="CLU_2216186_0_0_1"/>
<feature type="non-terminal residue" evidence="2">
    <location>
        <position position="107"/>
    </location>
</feature>
<sequence>MLILSVNAPRQEASVPGDEHDGAPGPANETQVKELRCGALCVICTDSPTTVHSFRIFFVTVPPQNISQCGIFLEGTKFCPKVPQNTIASPDENEEPPPRFPGQPSLG</sequence>
<reference evidence="3" key="2">
    <citation type="submission" date="2015-01" db="EMBL/GenBank/DDBJ databases">
        <title>Evolutionary Origins and Diversification of the Mycorrhizal Mutualists.</title>
        <authorList>
            <consortium name="DOE Joint Genome Institute"/>
            <consortium name="Mycorrhizal Genomics Consortium"/>
            <person name="Kohler A."/>
            <person name="Kuo A."/>
            <person name="Nagy L.G."/>
            <person name="Floudas D."/>
            <person name="Copeland A."/>
            <person name="Barry K.W."/>
            <person name="Cichocki N."/>
            <person name="Veneault-Fourrey C."/>
            <person name="LaButti K."/>
            <person name="Lindquist E.A."/>
            <person name="Lipzen A."/>
            <person name="Lundell T."/>
            <person name="Morin E."/>
            <person name="Murat C."/>
            <person name="Riley R."/>
            <person name="Ohm R."/>
            <person name="Sun H."/>
            <person name="Tunlid A."/>
            <person name="Henrissat B."/>
            <person name="Grigoriev I.V."/>
            <person name="Hibbett D.S."/>
            <person name="Martin F."/>
        </authorList>
    </citation>
    <scope>NUCLEOTIDE SEQUENCE [LARGE SCALE GENOMIC DNA]</scope>
    <source>
        <strain evidence="3">ATCC 200175</strain>
    </source>
</reference>
<keyword evidence="3" id="KW-1185">Reference proteome</keyword>
<protein>
    <submittedName>
        <fullName evidence="2">Uncharacterized protein</fullName>
    </submittedName>
</protein>
<dbReference type="EMBL" id="KN819354">
    <property type="protein sequence ID" value="KIJ13230.1"/>
    <property type="molecule type" value="Genomic_DNA"/>
</dbReference>
<reference evidence="2 3" key="1">
    <citation type="submission" date="2014-06" db="EMBL/GenBank/DDBJ databases">
        <authorList>
            <consortium name="DOE Joint Genome Institute"/>
            <person name="Kuo A."/>
            <person name="Kohler A."/>
            <person name="Nagy L.G."/>
            <person name="Floudas D."/>
            <person name="Copeland A."/>
            <person name="Barry K.W."/>
            <person name="Cichocki N."/>
            <person name="Veneault-Fourrey C."/>
            <person name="LaButti K."/>
            <person name="Lindquist E.A."/>
            <person name="Lipzen A."/>
            <person name="Lundell T."/>
            <person name="Morin E."/>
            <person name="Murat C."/>
            <person name="Sun H."/>
            <person name="Tunlid A."/>
            <person name="Henrissat B."/>
            <person name="Grigoriev I.V."/>
            <person name="Hibbett D.S."/>
            <person name="Martin F."/>
            <person name="Nordberg H.P."/>
            <person name="Cantor M.N."/>
            <person name="Hua S.X."/>
        </authorList>
    </citation>
    <scope>NUCLEOTIDE SEQUENCE [LARGE SCALE GENOMIC DNA]</scope>
    <source>
        <strain evidence="2 3">ATCC 200175</strain>
    </source>
</reference>
<accession>A0A0C9TCF2</accession>
<proteinExistence type="predicted"/>